<dbReference type="Pfam" id="PF11716">
    <property type="entry name" value="MDMPI_N"/>
    <property type="match status" value="1"/>
</dbReference>
<dbReference type="SUPFAM" id="SSF109854">
    <property type="entry name" value="DinB/YfiT-like putative metalloenzymes"/>
    <property type="match status" value="1"/>
</dbReference>
<dbReference type="AlphaFoldDB" id="A0AB39QY42"/>
<dbReference type="EMBL" id="CP163441">
    <property type="protein sequence ID" value="XDQ47447.1"/>
    <property type="molecule type" value="Genomic_DNA"/>
</dbReference>
<dbReference type="InterPro" id="IPR034660">
    <property type="entry name" value="DinB/YfiT-like"/>
</dbReference>
<proteinExistence type="predicted"/>
<dbReference type="InterPro" id="IPR024344">
    <property type="entry name" value="MDMPI_metal-binding"/>
</dbReference>
<organism evidence="2">
    <name type="scientific">Streptomyces sp. R39</name>
    <dbReference type="NCBI Taxonomy" id="3238631"/>
    <lineage>
        <taxon>Bacteria</taxon>
        <taxon>Bacillati</taxon>
        <taxon>Actinomycetota</taxon>
        <taxon>Actinomycetes</taxon>
        <taxon>Kitasatosporales</taxon>
        <taxon>Streptomycetaceae</taxon>
        <taxon>Streptomyces</taxon>
    </lineage>
</organism>
<dbReference type="RefSeq" id="WP_369226372.1">
    <property type="nucleotide sequence ID" value="NZ_CP163441.1"/>
</dbReference>
<keyword evidence="2" id="KW-0413">Isomerase</keyword>
<accession>A0AB39QY42</accession>
<protein>
    <submittedName>
        <fullName evidence="2">Maleylpyruvate isomerase N-terminal domain-containing protein</fullName>
    </submittedName>
</protein>
<sequence>MIPSRVEETLPEPAPFVHAVRGRRPDDGTWCEAWTVRDVPAHQTGNAEELARVLEAFLAGSPVETRGFDREEPYRRMSGTDLWAAFLSRCEKLTEAAARELSPDTEVMWTGRTVRVPFFAEHMRKELILHRWDLTGDDGTAARALREPWLTEHSVTSAGRPLGETLRLLRCRDVRARTRGAGAACA</sequence>
<reference evidence="2" key="1">
    <citation type="submission" date="2024-07" db="EMBL/GenBank/DDBJ databases">
        <authorList>
            <person name="Yu S.T."/>
        </authorList>
    </citation>
    <scope>NUCLEOTIDE SEQUENCE</scope>
    <source>
        <strain evidence="2">R39</strain>
    </source>
</reference>
<feature type="domain" description="Mycothiol-dependent maleylpyruvate isomerase metal-binding" evidence="1">
    <location>
        <begin position="16"/>
        <end position="134"/>
    </location>
</feature>
<dbReference type="Gene3D" id="1.20.120.450">
    <property type="entry name" value="dinb family like domain"/>
    <property type="match status" value="1"/>
</dbReference>
<dbReference type="GO" id="GO:0016853">
    <property type="term" value="F:isomerase activity"/>
    <property type="evidence" value="ECO:0007669"/>
    <property type="project" value="UniProtKB-KW"/>
</dbReference>
<evidence type="ECO:0000313" key="2">
    <source>
        <dbReference type="EMBL" id="XDQ47447.1"/>
    </source>
</evidence>
<name>A0AB39QY42_9ACTN</name>
<dbReference type="GO" id="GO:0046872">
    <property type="term" value="F:metal ion binding"/>
    <property type="evidence" value="ECO:0007669"/>
    <property type="project" value="InterPro"/>
</dbReference>
<evidence type="ECO:0000259" key="1">
    <source>
        <dbReference type="Pfam" id="PF11716"/>
    </source>
</evidence>
<gene>
    <name evidence="2" type="ORF">AB5J52_37125</name>
</gene>